<feature type="compositionally biased region" description="Basic and acidic residues" evidence="1">
    <location>
        <begin position="162"/>
        <end position="188"/>
    </location>
</feature>
<feature type="region of interest" description="Disordered" evidence="1">
    <location>
        <begin position="142"/>
        <end position="216"/>
    </location>
</feature>
<sequence>MLLYVRTHRCRYLARCYTPLKKYAEALTLVQHGTLHIREARQALSLLPPSATDAQQTDDPINNAQHPSFYSLTTSDVALLDDELSADGLQCKKDWFTFNGGHISSASSSSADAGSQTHKKPLFFDIALNYVQLDMERLQERAGKAPAPLPLTNTAKRAPAGSDKDVAQPELAAERKAAGKTTKLEAADSRVPTPEPSSQAQRGGLGTLLGGWWGRK</sequence>
<evidence type="ECO:0000313" key="2">
    <source>
        <dbReference type="EMBL" id="THH30387.1"/>
    </source>
</evidence>
<evidence type="ECO:0000313" key="3">
    <source>
        <dbReference type="Proteomes" id="UP000308730"/>
    </source>
</evidence>
<gene>
    <name evidence="2" type="ORF">EUX98_g3790</name>
</gene>
<dbReference type="AlphaFoldDB" id="A0A4S4MXQ0"/>
<dbReference type="OrthoDB" id="10255118at2759"/>
<evidence type="ECO:0008006" key="4">
    <source>
        <dbReference type="Google" id="ProtNLM"/>
    </source>
</evidence>
<dbReference type="EMBL" id="SGPM01000083">
    <property type="protein sequence ID" value="THH30387.1"/>
    <property type="molecule type" value="Genomic_DNA"/>
</dbReference>
<name>A0A4S4MXQ0_9APHY</name>
<evidence type="ECO:0000256" key="1">
    <source>
        <dbReference type="SAM" id="MobiDB-lite"/>
    </source>
</evidence>
<proteinExistence type="predicted"/>
<comment type="caution">
    <text evidence="2">The sequence shown here is derived from an EMBL/GenBank/DDBJ whole genome shotgun (WGS) entry which is preliminary data.</text>
</comment>
<keyword evidence="3" id="KW-1185">Reference proteome</keyword>
<feature type="compositionally biased region" description="Gly residues" evidence="1">
    <location>
        <begin position="203"/>
        <end position="216"/>
    </location>
</feature>
<reference evidence="2 3" key="1">
    <citation type="submission" date="2019-02" db="EMBL/GenBank/DDBJ databases">
        <title>Genome sequencing of the rare red list fungi Antrodiella citrinella (Flaviporus citrinellus).</title>
        <authorList>
            <person name="Buettner E."/>
            <person name="Kellner H."/>
        </authorList>
    </citation>
    <scope>NUCLEOTIDE SEQUENCE [LARGE SCALE GENOMIC DNA]</scope>
    <source>
        <strain evidence="2 3">DSM 108506</strain>
    </source>
</reference>
<protein>
    <recommendedName>
        <fullName evidence="4">Signal recognition particle subunit SRP68</fullName>
    </recommendedName>
</protein>
<accession>A0A4S4MXQ0</accession>
<dbReference type="Proteomes" id="UP000308730">
    <property type="component" value="Unassembled WGS sequence"/>
</dbReference>
<organism evidence="2 3">
    <name type="scientific">Antrodiella citrinella</name>
    <dbReference type="NCBI Taxonomy" id="2447956"/>
    <lineage>
        <taxon>Eukaryota</taxon>
        <taxon>Fungi</taxon>
        <taxon>Dikarya</taxon>
        <taxon>Basidiomycota</taxon>
        <taxon>Agaricomycotina</taxon>
        <taxon>Agaricomycetes</taxon>
        <taxon>Polyporales</taxon>
        <taxon>Steccherinaceae</taxon>
        <taxon>Antrodiella</taxon>
    </lineage>
</organism>